<evidence type="ECO:0000313" key="2">
    <source>
        <dbReference type="EMBL" id="MDO7844610.1"/>
    </source>
</evidence>
<dbReference type="EMBL" id="JAUQSZ010000018">
    <property type="protein sequence ID" value="MDO7844610.1"/>
    <property type="molecule type" value="Genomic_DNA"/>
</dbReference>
<sequence>MSGRPLTRSGAALSRLGLGCGRIGSFNNMVPRAEQEACIRTAAELGVNLFDTADVYGQGDSERTLGRLLGRQRDDIFLVTKLGKKFSAKMRLLRPFKPILKPLLARAGKGETITAQRGDNIAHDFSPARYAAALDASLARLRFDQVDALLLHSPPAAAIRAPGVAEALAALVASGKARYFGISCDDGDALDAALDLPGLAMLELPIDLIAARAADARLAAARAAGVVILAREVIRLQPALAPLDAVRLAGERDDVDTIVIGASRPERLRGLIEAAG</sequence>
<dbReference type="Pfam" id="PF00248">
    <property type="entry name" value="Aldo_ket_red"/>
    <property type="match status" value="1"/>
</dbReference>
<reference evidence="2" key="1">
    <citation type="submission" date="2023-07" db="EMBL/GenBank/DDBJ databases">
        <authorList>
            <person name="Kim M.K."/>
        </authorList>
    </citation>
    <scope>NUCLEOTIDE SEQUENCE</scope>
    <source>
        <strain evidence="2">CA1-15</strain>
    </source>
</reference>
<dbReference type="RefSeq" id="WP_304563008.1">
    <property type="nucleotide sequence ID" value="NZ_JAUQSZ010000018.1"/>
</dbReference>
<dbReference type="PANTHER" id="PTHR43312">
    <property type="entry name" value="D-THREO-ALDOSE 1-DEHYDROGENASE"/>
    <property type="match status" value="1"/>
</dbReference>
<dbReference type="PANTHER" id="PTHR43312:SF1">
    <property type="entry name" value="NADP-DEPENDENT OXIDOREDUCTASE DOMAIN-CONTAINING PROTEIN"/>
    <property type="match status" value="1"/>
</dbReference>
<accession>A0ABT9A5V0</accession>
<comment type="caution">
    <text evidence="2">The sequence shown here is derived from an EMBL/GenBank/DDBJ whole genome shotgun (WGS) entry which is preliminary data.</text>
</comment>
<dbReference type="InterPro" id="IPR036812">
    <property type="entry name" value="NAD(P)_OxRdtase_dom_sf"/>
</dbReference>
<dbReference type="Proteomes" id="UP001176468">
    <property type="component" value="Unassembled WGS sequence"/>
</dbReference>
<keyword evidence="3" id="KW-1185">Reference proteome</keyword>
<dbReference type="Gene3D" id="3.20.20.100">
    <property type="entry name" value="NADP-dependent oxidoreductase domain"/>
    <property type="match status" value="1"/>
</dbReference>
<evidence type="ECO:0000259" key="1">
    <source>
        <dbReference type="Pfam" id="PF00248"/>
    </source>
</evidence>
<protein>
    <submittedName>
        <fullName evidence="2">Aldo/keto reductase</fullName>
    </submittedName>
</protein>
<gene>
    <name evidence="2" type="ORF">Q5H94_19925</name>
</gene>
<proteinExistence type="predicted"/>
<evidence type="ECO:0000313" key="3">
    <source>
        <dbReference type="Proteomes" id="UP001176468"/>
    </source>
</evidence>
<dbReference type="InterPro" id="IPR053135">
    <property type="entry name" value="AKR2_Oxidoreductase"/>
</dbReference>
<dbReference type="InterPro" id="IPR023210">
    <property type="entry name" value="NADP_OxRdtase_dom"/>
</dbReference>
<organism evidence="2 3">
    <name type="scientific">Sphingomonas immobilis</name>
    <dbReference type="NCBI Taxonomy" id="3063997"/>
    <lineage>
        <taxon>Bacteria</taxon>
        <taxon>Pseudomonadati</taxon>
        <taxon>Pseudomonadota</taxon>
        <taxon>Alphaproteobacteria</taxon>
        <taxon>Sphingomonadales</taxon>
        <taxon>Sphingomonadaceae</taxon>
        <taxon>Sphingomonas</taxon>
    </lineage>
</organism>
<feature type="domain" description="NADP-dependent oxidoreductase" evidence="1">
    <location>
        <begin position="15"/>
        <end position="230"/>
    </location>
</feature>
<dbReference type="SUPFAM" id="SSF51430">
    <property type="entry name" value="NAD(P)-linked oxidoreductase"/>
    <property type="match status" value="1"/>
</dbReference>
<name>A0ABT9A5V0_9SPHN</name>